<dbReference type="AlphaFoldDB" id="A0A2A4B753"/>
<reference evidence="3 4" key="1">
    <citation type="submission" date="2017-09" db="EMBL/GenBank/DDBJ databases">
        <title>Sphingomonas spermidinifaciens 9NM-10, whole genome shotgun sequence.</title>
        <authorList>
            <person name="Feng G."/>
            <person name="Zhu H."/>
        </authorList>
    </citation>
    <scope>NUCLEOTIDE SEQUENCE [LARGE SCALE GENOMIC DNA]</scope>
    <source>
        <strain evidence="3 4">9NM-10</strain>
    </source>
</reference>
<feature type="signal peptide" evidence="2">
    <location>
        <begin position="1"/>
        <end position="22"/>
    </location>
</feature>
<evidence type="ECO:0000256" key="2">
    <source>
        <dbReference type="SAM" id="SignalP"/>
    </source>
</evidence>
<dbReference type="SUPFAM" id="SSF48452">
    <property type="entry name" value="TPR-like"/>
    <property type="match status" value="1"/>
</dbReference>
<evidence type="ECO:0000313" key="3">
    <source>
        <dbReference type="EMBL" id="PCD03897.1"/>
    </source>
</evidence>
<comment type="caution">
    <text evidence="3">The sequence shown here is derived from an EMBL/GenBank/DDBJ whole genome shotgun (WGS) entry which is preliminary data.</text>
</comment>
<accession>A0A2A4B753</accession>
<feature type="region of interest" description="Disordered" evidence="1">
    <location>
        <begin position="127"/>
        <end position="160"/>
    </location>
</feature>
<evidence type="ECO:0000256" key="1">
    <source>
        <dbReference type="SAM" id="MobiDB-lite"/>
    </source>
</evidence>
<dbReference type="OrthoDB" id="7390214at2"/>
<dbReference type="EMBL" id="NWMW01000001">
    <property type="protein sequence ID" value="PCD03897.1"/>
    <property type="molecule type" value="Genomic_DNA"/>
</dbReference>
<sequence>MNRSFLILLPFGVAALAGPVVAQDLSPRVDRLEREMRAVQRKVFPGGAGQLVEPQITAPQAPVATPGVPATSAVADLTARVSSLESQLSSLTGQIEQNQYQLRQLQQSFEAYRTSTDAKLAAGVAAPPPVVTDTAPPRDVAAAGDTRDAPPPRIAAPAGDRAAQVAAVAKPSTGDAGEDAYVYGYRLWQAKLYPEAAAALKKMVADYPQHRRASFAQNLLGRAYLDDGKPSLASIAFYDNYKKMPDGERAPDSLLYLGQSLVQLKKPADACKVYDELSDVYGDRMSAAMKADVANARTTAKCK</sequence>
<keyword evidence="2" id="KW-0732">Signal</keyword>
<feature type="compositionally biased region" description="Low complexity" evidence="1">
    <location>
        <begin position="127"/>
        <end position="140"/>
    </location>
</feature>
<proteinExistence type="predicted"/>
<dbReference type="Gene3D" id="1.20.5.110">
    <property type="match status" value="1"/>
</dbReference>
<evidence type="ECO:0000313" key="4">
    <source>
        <dbReference type="Proteomes" id="UP000218366"/>
    </source>
</evidence>
<keyword evidence="4" id="KW-1185">Reference proteome</keyword>
<dbReference type="Proteomes" id="UP000218366">
    <property type="component" value="Unassembled WGS sequence"/>
</dbReference>
<dbReference type="Gene3D" id="1.25.40.10">
    <property type="entry name" value="Tetratricopeptide repeat domain"/>
    <property type="match status" value="1"/>
</dbReference>
<dbReference type="InterPro" id="IPR011990">
    <property type="entry name" value="TPR-like_helical_dom_sf"/>
</dbReference>
<evidence type="ECO:0008006" key="5">
    <source>
        <dbReference type="Google" id="ProtNLM"/>
    </source>
</evidence>
<dbReference type="RefSeq" id="WP_096342292.1">
    <property type="nucleotide sequence ID" value="NZ_NWMW01000001.1"/>
</dbReference>
<gene>
    <name evidence="3" type="ORF">COC42_06100</name>
</gene>
<name>A0A2A4B753_9SPHN</name>
<protein>
    <recommendedName>
        <fullName evidence="5">YbgF trimerisation domain-containing protein</fullName>
    </recommendedName>
</protein>
<feature type="chain" id="PRO_5013217859" description="YbgF trimerisation domain-containing protein" evidence="2">
    <location>
        <begin position="23"/>
        <end position="303"/>
    </location>
</feature>
<organism evidence="3 4">
    <name type="scientific">Sphingomonas spermidinifaciens</name>
    <dbReference type="NCBI Taxonomy" id="1141889"/>
    <lineage>
        <taxon>Bacteria</taxon>
        <taxon>Pseudomonadati</taxon>
        <taxon>Pseudomonadota</taxon>
        <taxon>Alphaproteobacteria</taxon>
        <taxon>Sphingomonadales</taxon>
        <taxon>Sphingomonadaceae</taxon>
        <taxon>Sphingomonas</taxon>
    </lineage>
</organism>